<evidence type="ECO:0000313" key="2">
    <source>
        <dbReference type="Proteomes" id="UP001165667"/>
    </source>
</evidence>
<keyword evidence="2" id="KW-1185">Reference proteome</keyword>
<dbReference type="SUPFAM" id="SSF52540">
    <property type="entry name" value="P-loop containing nucleoside triphosphate hydrolases"/>
    <property type="match status" value="1"/>
</dbReference>
<dbReference type="InterPro" id="IPR027417">
    <property type="entry name" value="P-loop_NTPase"/>
</dbReference>
<dbReference type="Proteomes" id="UP001165667">
    <property type="component" value="Unassembled WGS sequence"/>
</dbReference>
<comment type="caution">
    <text evidence="1">The sequence shown here is derived from an EMBL/GenBank/DDBJ whole genome shotgun (WGS) entry which is preliminary data.</text>
</comment>
<sequence length="90" mass="9675">MDAVFDRRDESIAIADVAEREGVAFQGLWLTAPREVLLHRVAQRRGDVSDATGDVLLSQIERAVTPADWVLIAADASVEEVCAEAQGALA</sequence>
<dbReference type="Gene3D" id="3.40.50.300">
    <property type="entry name" value="P-loop containing nucleotide triphosphate hydrolases"/>
    <property type="match status" value="1"/>
</dbReference>
<name>A0AA41Z1U7_9HYPH</name>
<protein>
    <submittedName>
        <fullName evidence="1">Uncharacterized protein</fullName>
    </submittedName>
</protein>
<dbReference type="AlphaFoldDB" id="A0AA41Z1U7"/>
<reference evidence="1" key="1">
    <citation type="submission" date="2022-05" db="EMBL/GenBank/DDBJ databases">
        <authorList>
            <person name="Pankratov T."/>
        </authorList>
    </citation>
    <scope>NUCLEOTIDE SEQUENCE</scope>
    <source>
        <strain evidence="1">BP6-180914</strain>
    </source>
</reference>
<dbReference type="EMBL" id="JAMOIM010000058">
    <property type="protein sequence ID" value="MCW6512659.1"/>
    <property type="molecule type" value="Genomic_DNA"/>
</dbReference>
<evidence type="ECO:0000313" key="1">
    <source>
        <dbReference type="EMBL" id="MCW6512659.1"/>
    </source>
</evidence>
<gene>
    <name evidence="1" type="ORF">M8523_32655</name>
</gene>
<organism evidence="1 2">
    <name type="scientific">Lichenifustis flavocetrariae</name>
    <dbReference type="NCBI Taxonomy" id="2949735"/>
    <lineage>
        <taxon>Bacteria</taxon>
        <taxon>Pseudomonadati</taxon>
        <taxon>Pseudomonadota</taxon>
        <taxon>Alphaproteobacteria</taxon>
        <taxon>Hyphomicrobiales</taxon>
        <taxon>Lichenihabitantaceae</taxon>
        <taxon>Lichenifustis</taxon>
    </lineage>
</organism>
<accession>A0AA41Z1U7</accession>
<proteinExistence type="predicted"/>